<name>A0A9P8AAP9_9AGAR</name>
<proteinExistence type="predicted"/>
<protein>
    <submittedName>
        <fullName evidence="1">Uncharacterized protein</fullName>
    </submittedName>
</protein>
<organism evidence="1 2">
    <name type="scientific">Marasmius oreades</name>
    <name type="common">fairy-ring Marasmius</name>
    <dbReference type="NCBI Taxonomy" id="181124"/>
    <lineage>
        <taxon>Eukaryota</taxon>
        <taxon>Fungi</taxon>
        <taxon>Dikarya</taxon>
        <taxon>Basidiomycota</taxon>
        <taxon>Agaricomycotina</taxon>
        <taxon>Agaricomycetes</taxon>
        <taxon>Agaricomycetidae</taxon>
        <taxon>Agaricales</taxon>
        <taxon>Marasmiineae</taxon>
        <taxon>Marasmiaceae</taxon>
        <taxon>Marasmius</taxon>
    </lineage>
</organism>
<dbReference type="GeneID" id="66072819"/>
<accession>A0A9P8AAP9</accession>
<dbReference type="Proteomes" id="UP001049176">
    <property type="component" value="Chromosome 2"/>
</dbReference>
<dbReference type="KEGG" id="more:E1B28_003743"/>
<evidence type="ECO:0000313" key="1">
    <source>
        <dbReference type="EMBL" id="KAG7096296.1"/>
    </source>
</evidence>
<dbReference type="EMBL" id="CM032182">
    <property type="protein sequence ID" value="KAG7096296.1"/>
    <property type="molecule type" value="Genomic_DNA"/>
</dbReference>
<gene>
    <name evidence="1" type="ORF">E1B28_003743</name>
</gene>
<evidence type="ECO:0000313" key="2">
    <source>
        <dbReference type="Proteomes" id="UP001049176"/>
    </source>
</evidence>
<reference evidence="1" key="1">
    <citation type="journal article" date="2021" name="Genome Biol. Evol.">
        <title>The assembled and annotated genome of the fairy-ring fungus Marasmius oreades.</title>
        <authorList>
            <person name="Hiltunen M."/>
            <person name="Ament-Velasquez S.L."/>
            <person name="Johannesson H."/>
        </authorList>
    </citation>
    <scope>NUCLEOTIDE SEQUENCE</scope>
    <source>
        <strain evidence="1">03SP1</strain>
    </source>
</reference>
<dbReference type="RefSeq" id="XP_043012766.1">
    <property type="nucleotide sequence ID" value="XM_043148174.1"/>
</dbReference>
<dbReference type="OrthoDB" id="2940489at2759"/>
<dbReference type="AlphaFoldDB" id="A0A9P8AAP9"/>
<comment type="caution">
    <text evidence="1">The sequence shown here is derived from an EMBL/GenBank/DDBJ whole genome shotgun (WGS) entry which is preliminary data.</text>
</comment>
<sequence>MDPDAESLSDMPDTDLPFKGAGMVYIRNLSGYRTKAFVTRLSHNSGNDAWSVLPASFDERSSRWNRSHHGWELISFEGAADPGNRVGFYLELRNATTYVTFNALHNVDIQAVYE</sequence>
<keyword evidence="2" id="KW-1185">Reference proteome</keyword>